<reference evidence="9 10" key="1">
    <citation type="journal article" date="2012" name="Science">
        <title>Ecological populations of bacteria act as socially cohesive units of antibiotic production and resistance.</title>
        <authorList>
            <person name="Cordero O.X."/>
            <person name="Wildschutte H."/>
            <person name="Kirkup B."/>
            <person name="Proehl S."/>
            <person name="Ngo L."/>
            <person name="Hussain F."/>
            <person name="Le Roux F."/>
            <person name="Mincer T."/>
            <person name="Polz M.F."/>
        </authorList>
    </citation>
    <scope>NUCLEOTIDE SEQUENCE [LARGE SCALE GENOMIC DNA]</scope>
    <source>
        <strain evidence="9 10">FF-238</strain>
    </source>
</reference>
<comment type="similarity">
    <text evidence="1 7">Belongs to the acylphosphatase family.</text>
</comment>
<evidence type="ECO:0000313" key="10">
    <source>
        <dbReference type="Proteomes" id="UP000094165"/>
    </source>
</evidence>
<dbReference type="Proteomes" id="UP000094165">
    <property type="component" value="Unassembled WGS sequence"/>
</dbReference>
<evidence type="ECO:0000256" key="4">
    <source>
        <dbReference type="ARBA" id="ARBA00047645"/>
    </source>
</evidence>
<dbReference type="PROSITE" id="PS51160">
    <property type="entry name" value="ACYLPHOSPHATASE_3"/>
    <property type="match status" value="1"/>
</dbReference>
<dbReference type="EC" id="3.6.1.7" evidence="2 5"/>
<sequence length="94" mass="10481">MTQKCERFIVFGVVQGVGFRYYTSRQGLESNVTGYAKNLNDGSVEVMVCGQNDNVEMFAKWLAHGPKSATVDSVIRSGPLEREEECNIKGFEIL</sequence>
<dbReference type="PANTHER" id="PTHR10029:SF3">
    <property type="entry name" value="ACYLPHOSPHATASE-RELATED"/>
    <property type="match status" value="1"/>
</dbReference>
<dbReference type="InterPro" id="IPR001792">
    <property type="entry name" value="Acylphosphatase-like_dom"/>
</dbReference>
<proteinExistence type="inferred from homology"/>
<accession>A0A1E5CVZ3</accession>
<dbReference type="PROSITE" id="PS00150">
    <property type="entry name" value="ACYLPHOSPHATASE_1"/>
    <property type="match status" value="1"/>
</dbReference>
<evidence type="ECO:0000256" key="2">
    <source>
        <dbReference type="ARBA" id="ARBA00012150"/>
    </source>
</evidence>
<feature type="active site" evidence="5">
    <location>
        <position position="38"/>
    </location>
</feature>
<keyword evidence="3 5" id="KW-0378">Hydrolase</keyword>
<comment type="caution">
    <text evidence="9">The sequence shown here is derived from an EMBL/GenBank/DDBJ whole genome shotgun (WGS) entry which is preliminary data.</text>
</comment>
<protein>
    <recommendedName>
        <fullName evidence="2 5">Acylphosphatase</fullName>
        <ecNumber evidence="2 5">3.6.1.7</ecNumber>
    </recommendedName>
</protein>
<dbReference type="RefSeq" id="WP_017053324.1">
    <property type="nucleotide sequence ID" value="NZ_AJYW02000201.1"/>
</dbReference>
<dbReference type="PROSITE" id="PS00151">
    <property type="entry name" value="ACYLPHOSPHATASE_2"/>
    <property type="match status" value="1"/>
</dbReference>
<dbReference type="AlphaFoldDB" id="A0A1E5CVZ3"/>
<evidence type="ECO:0000259" key="8">
    <source>
        <dbReference type="PROSITE" id="PS51160"/>
    </source>
</evidence>
<evidence type="ECO:0000256" key="3">
    <source>
        <dbReference type="ARBA" id="ARBA00022801"/>
    </source>
</evidence>
<evidence type="ECO:0000256" key="7">
    <source>
        <dbReference type="RuleBase" id="RU004168"/>
    </source>
</evidence>
<evidence type="ECO:0000256" key="1">
    <source>
        <dbReference type="ARBA" id="ARBA00005614"/>
    </source>
</evidence>
<keyword evidence="10" id="KW-1185">Reference proteome</keyword>
<dbReference type="NCBIfam" id="NF011000">
    <property type="entry name" value="PRK14426.1"/>
    <property type="match status" value="1"/>
</dbReference>
<gene>
    <name evidence="9" type="ORF">A130_06390</name>
</gene>
<dbReference type="GO" id="GO:0003998">
    <property type="term" value="F:acylphosphatase activity"/>
    <property type="evidence" value="ECO:0007669"/>
    <property type="project" value="UniProtKB-EC"/>
</dbReference>
<dbReference type="SUPFAM" id="SSF54975">
    <property type="entry name" value="Acylphosphatase/BLUF domain-like"/>
    <property type="match status" value="1"/>
</dbReference>
<feature type="active site" evidence="5">
    <location>
        <position position="20"/>
    </location>
</feature>
<dbReference type="InterPro" id="IPR017968">
    <property type="entry name" value="Acylphosphatase_CS"/>
</dbReference>
<dbReference type="EMBL" id="AJYW02000201">
    <property type="protein sequence ID" value="OEE74240.1"/>
    <property type="molecule type" value="Genomic_DNA"/>
</dbReference>
<feature type="domain" description="Acylphosphatase-like" evidence="8">
    <location>
        <begin position="5"/>
        <end position="94"/>
    </location>
</feature>
<dbReference type="PANTHER" id="PTHR10029">
    <property type="entry name" value="ACYLPHOSPHATASE"/>
    <property type="match status" value="1"/>
</dbReference>
<dbReference type="Pfam" id="PF00708">
    <property type="entry name" value="Acylphosphatase"/>
    <property type="match status" value="1"/>
</dbReference>
<dbReference type="InterPro" id="IPR020456">
    <property type="entry name" value="Acylphosphatase"/>
</dbReference>
<comment type="catalytic activity">
    <reaction evidence="4 5 6">
        <text>an acyl phosphate + H2O = a carboxylate + phosphate + H(+)</text>
        <dbReference type="Rhea" id="RHEA:14965"/>
        <dbReference type="ChEBI" id="CHEBI:15377"/>
        <dbReference type="ChEBI" id="CHEBI:15378"/>
        <dbReference type="ChEBI" id="CHEBI:29067"/>
        <dbReference type="ChEBI" id="CHEBI:43474"/>
        <dbReference type="ChEBI" id="CHEBI:59918"/>
        <dbReference type="EC" id="3.6.1.7"/>
    </reaction>
</comment>
<name>A0A1E5CVZ3_9VIBR</name>
<organism evidence="9 10">
    <name type="scientific">Vibrio genomosp. F6 str. FF-238</name>
    <dbReference type="NCBI Taxonomy" id="1191298"/>
    <lineage>
        <taxon>Bacteria</taxon>
        <taxon>Pseudomonadati</taxon>
        <taxon>Pseudomonadota</taxon>
        <taxon>Gammaproteobacteria</taxon>
        <taxon>Vibrionales</taxon>
        <taxon>Vibrionaceae</taxon>
        <taxon>Vibrio</taxon>
    </lineage>
</organism>
<evidence type="ECO:0000256" key="6">
    <source>
        <dbReference type="RuleBase" id="RU000553"/>
    </source>
</evidence>
<evidence type="ECO:0000313" key="9">
    <source>
        <dbReference type="EMBL" id="OEE74240.1"/>
    </source>
</evidence>
<dbReference type="InterPro" id="IPR036046">
    <property type="entry name" value="Acylphosphatase-like_dom_sf"/>
</dbReference>
<evidence type="ECO:0000256" key="5">
    <source>
        <dbReference type="PROSITE-ProRule" id="PRU00520"/>
    </source>
</evidence>
<dbReference type="Gene3D" id="3.30.70.100">
    <property type="match status" value="1"/>
</dbReference>